<dbReference type="HAMAP" id="MF_00612">
    <property type="entry name" value="UPF0225"/>
    <property type="match status" value="1"/>
</dbReference>
<feature type="domain" description="YchJ-like middle NTF2-like" evidence="2">
    <location>
        <begin position="31"/>
        <end position="124"/>
    </location>
</feature>
<dbReference type="Pfam" id="PF17775">
    <property type="entry name" value="YchJ_M-like"/>
    <property type="match status" value="1"/>
</dbReference>
<dbReference type="Proteomes" id="UP000197215">
    <property type="component" value="Unassembled WGS sequence"/>
</dbReference>
<dbReference type="InterPro" id="IPR023006">
    <property type="entry name" value="YchJ-like"/>
</dbReference>
<dbReference type="PANTHER" id="PTHR33747">
    <property type="entry name" value="UPF0225 PROTEIN SCO1677"/>
    <property type="match status" value="1"/>
</dbReference>
<keyword evidence="4" id="KW-1185">Reference proteome</keyword>
<accession>A0A212U157</accession>
<dbReference type="OrthoDB" id="21421at2"/>
<dbReference type="SUPFAM" id="SSF54427">
    <property type="entry name" value="NTF2-like"/>
    <property type="match status" value="1"/>
</dbReference>
<organism evidence="3 4">
    <name type="scientific">Polynucleobacter victoriensis</name>
    <dbReference type="NCBI Taxonomy" id="2049319"/>
    <lineage>
        <taxon>Bacteria</taxon>
        <taxon>Pseudomonadati</taxon>
        <taxon>Pseudomonadota</taxon>
        <taxon>Betaproteobacteria</taxon>
        <taxon>Burkholderiales</taxon>
        <taxon>Burkholderiaceae</taxon>
        <taxon>Polynucleobacter</taxon>
    </lineage>
</organism>
<gene>
    <name evidence="3" type="ORF">SAMN06295916_1440</name>
</gene>
<dbReference type="Gene3D" id="3.10.450.50">
    <property type="match status" value="1"/>
</dbReference>
<proteinExistence type="inferred from homology"/>
<dbReference type="InterPro" id="IPR032710">
    <property type="entry name" value="NTF2-like_dom_sf"/>
</dbReference>
<name>A0A212U157_9BURK</name>
<evidence type="ECO:0000313" key="4">
    <source>
        <dbReference type="Proteomes" id="UP000197215"/>
    </source>
</evidence>
<protein>
    <recommendedName>
        <fullName evidence="1">UPF0225 protein SAMN06295916_1440</fullName>
    </recommendedName>
</protein>
<dbReference type="AlphaFoldDB" id="A0A212U157"/>
<sequence length="130" mass="15274">MPKVPEICPCQNAKYANCCGIYHAGKTAENSEKLMRSRYSAYVLELEDYLLKTWHHSTRPTEPLFDGQKTQWLELKVKNHQPLQDQTTATVEFVAIYKINGKAHRLHEISRFVREDNQWFYVDGDFPEIK</sequence>
<dbReference type="PANTHER" id="PTHR33747:SF1">
    <property type="entry name" value="ADENYLATE CYCLASE-ASSOCIATED CAP C-TERMINAL DOMAIN-CONTAINING PROTEIN"/>
    <property type="match status" value="1"/>
</dbReference>
<dbReference type="InterPro" id="IPR048469">
    <property type="entry name" value="YchJ-like_M"/>
</dbReference>
<evidence type="ECO:0000259" key="2">
    <source>
        <dbReference type="Pfam" id="PF17775"/>
    </source>
</evidence>
<dbReference type="EMBL" id="FYEX01000002">
    <property type="protein sequence ID" value="SNC71969.1"/>
    <property type="molecule type" value="Genomic_DNA"/>
</dbReference>
<comment type="similarity">
    <text evidence="1">Belongs to the UPF0225 family.</text>
</comment>
<reference evidence="3 4" key="1">
    <citation type="submission" date="2017-06" db="EMBL/GenBank/DDBJ databases">
        <authorList>
            <person name="Kim H.J."/>
            <person name="Triplett B.A."/>
        </authorList>
    </citation>
    <scope>NUCLEOTIDE SEQUENCE [LARGE SCALE GENOMIC DNA]</scope>
    <source>
        <strain evidence="3 4">MWH-VicM1</strain>
    </source>
</reference>
<evidence type="ECO:0000313" key="3">
    <source>
        <dbReference type="EMBL" id="SNC71969.1"/>
    </source>
</evidence>
<evidence type="ECO:0000256" key="1">
    <source>
        <dbReference type="HAMAP-Rule" id="MF_00612"/>
    </source>
</evidence>
<dbReference type="RefSeq" id="WP_088813380.1">
    <property type="nucleotide sequence ID" value="NZ_FYEX01000002.1"/>
</dbReference>